<keyword evidence="11" id="KW-1185">Reference proteome</keyword>
<dbReference type="InterPro" id="IPR011989">
    <property type="entry name" value="ARM-like"/>
</dbReference>
<dbReference type="PROSITE" id="PS51396">
    <property type="entry name" value="PUL"/>
    <property type="match status" value="1"/>
</dbReference>
<organism evidence="10 11">
    <name type="scientific">Geodia barretti</name>
    <name type="common">Barrett's horny sponge</name>
    <dbReference type="NCBI Taxonomy" id="519541"/>
    <lineage>
        <taxon>Eukaryota</taxon>
        <taxon>Metazoa</taxon>
        <taxon>Porifera</taxon>
        <taxon>Demospongiae</taxon>
        <taxon>Heteroscleromorpha</taxon>
        <taxon>Tetractinellida</taxon>
        <taxon>Astrophorina</taxon>
        <taxon>Geodiidae</taxon>
        <taxon>Geodia</taxon>
    </lineage>
</organism>
<feature type="compositionally biased region" description="Basic and acidic residues" evidence="7">
    <location>
        <begin position="332"/>
        <end position="345"/>
    </location>
</feature>
<evidence type="ECO:0000256" key="2">
    <source>
        <dbReference type="ARBA" id="ARBA00008495"/>
    </source>
</evidence>
<feature type="repeat" description="WD" evidence="6">
    <location>
        <begin position="177"/>
        <end position="199"/>
    </location>
</feature>
<gene>
    <name evidence="10" type="ORF">GBAR_LOCUS1425</name>
</gene>
<dbReference type="GO" id="GO:0005737">
    <property type="term" value="C:cytoplasm"/>
    <property type="evidence" value="ECO:0007669"/>
    <property type="project" value="UniProtKB-SubCell"/>
</dbReference>
<dbReference type="PANTHER" id="PTHR19849">
    <property type="entry name" value="PHOSPHOLIPASE A-2-ACTIVATING PROTEIN"/>
    <property type="match status" value="1"/>
</dbReference>
<sequence length="842" mass="91484">MAKEGEKRYSLSCEILGHSADVRAVSCVLLAGESREHIVTGSRDGTACVWRPDPSSNKDYLLHKVIRKHTGYVSALCVIPPDAQAGRLEPLLATGSQDATVLVHSLSPEVEEPLERYTGHTALVTTITHQHGQLVSGSWDSFVRVWKSGGQSSAFKAHTPAVWTVAGLFRHDGTRRILSGGADHKVKLWEVDSGVCLQEYSGHGDVVRDIKVVSHQFFISAANDSSLRRWNLHSGQCLSEMYGHQAYVYSVCLIPRTSGEEVVSSGEDSSVRVWRGGSCRQVVGIPATSVWSVCCLDNQDIVTGSSDGVVRIFSVDPQTIASPEVIANYESKMEEHRRRSKKSDIDVSSLPGPEALASDGQKPGQTLMINNGGVAEVYQWNADLHQWDKIGDAISKAPESTVYQGQEYDYVFDIELDEGGPTMRKLKLPYNKDTDPYVAAMEFLEANGLPEMYLDQVAEFIVQNAGEYQGPVASGPADPFTGGARYVPSSGVQRGSGTGSDTGGAQDPFTGGSRYRPSASSSGRELGVGPSSSGGGADPFTGGNSYRPREFSQAQPQISVNFTGSRLQSTNAYFPMKEYKLFGSPSDYADKVMGKIREFNGALDQTRQLKAEELTRCHGLCSSLTSPRAHSVTVAPADLQLIDRIIHWPPDHVFPGLDILRLALLNKCGCKYFVDDEDGGKVFLGELLALAVGSQAQSKNQLLVLRCLANMFSVDNGQRLMDGQRKWVLSQMEPLLSVGSKTHQVALSTVLLNYCIYYHKMGQEDGMTDCTRLAVKVLKTSFDPQAKLRTLIGLGGLVMAKKARVLSAAIPDNLRALVDSHCTSANTSEVSECARYIIQALN</sequence>
<protein>
    <submittedName>
        <fullName evidence="10">Phospholipase A-2-activating protein</fullName>
    </submittedName>
</protein>
<dbReference type="Proteomes" id="UP001174909">
    <property type="component" value="Unassembled WGS sequence"/>
</dbReference>
<feature type="region of interest" description="Disordered" evidence="7">
    <location>
        <begin position="332"/>
        <end position="363"/>
    </location>
</feature>
<comment type="caution">
    <text evidence="10">The sequence shown here is derived from an EMBL/GenBank/DDBJ whole genome shotgun (WGS) entry which is preliminary data.</text>
</comment>
<dbReference type="InterPro" id="IPR019775">
    <property type="entry name" value="WD40_repeat_CS"/>
</dbReference>
<feature type="repeat" description="WD" evidence="6">
    <location>
        <begin position="241"/>
        <end position="274"/>
    </location>
</feature>
<dbReference type="GO" id="GO:0043130">
    <property type="term" value="F:ubiquitin binding"/>
    <property type="evidence" value="ECO:0007669"/>
    <property type="project" value="TreeGrafter"/>
</dbReference>
<dbReference type="Gene3D" id="2.130.10.10">
    <property type="entry name" value="YVTN repeat-like/Quinoprotein amine dehydrogenase"/>
    <property type="match status" value="1"/>
</dbReference>
<feature type="region of interest" description="Disordered" evidence="7">
    <location>
        <begin position="473"/>
        <end position="559"/>
    </location>
</feature>
<dbReference type="SMART" id="SM00320">
    <property type="entry name" value="WD40"/>
    <property type="match status" value="7"/>
</dbReference>
<feature type="domain" description="PUL" evidence="9">
    <location>
        <begin position="572"/>
        <end position="840"/>
    </location>
</feature>
<dbReference type="Pfam" id="PF00400">
    <property type="entry name" value="WD40"/>
    <property type="match status" value="6"/>
</dbReference>
<accession>A0AA35QX62</accession>
<dbReference type="InterPro" id="IPR020472">
    <property type="entry name" value="WD40_PAC1"/>
</dbReference>
<dbReference type="GO" id="GO:0043161">
    <property type="term" value="P:proteasome-mediated ubiquitin-dependent protein catabolic process"/>
    <property type="evidence" value="ECO:0007669"/>
    <property type="project" value="TreeGrafter"/>
</dbReference>
<comment type="subcellular location">
    <subcellularLocation>
        <location evidence="1">Cytoplasm</location>
    </subcellularLocation>
</comment>
<dbReference type="Gene3D" id="3.10.20.870">
    <property type="entry name" value="PFU (PLAA family ubiquitin binding), C-terminal domain"/>
    <property type="match status" value="1"/>
</dbReference>
<dbReference type="InterPro" id="IPR013535">
    <property type="entry name" value="PUL_dom"/>
</dbReference>
<dbReference type="CDD" id="cd00200">
    <property type="entry name" value="WD40"/>
    <property type="match status" value="1"/>
</dbReference>
<evidence type="ECO:0000256" key="7">
    <source>
        <dbReference type="SAM" id="MobiDB-lite"/>
    </source>
</evidence>
<name>A0AA35QX62_GEOBA</name>
<dbReference type="Gene3D" id="1.25.10.10">
    <property type="entry name" value="Leucine-rich Repeat Variant"/>
    <property type="match status" value="1"/>
</dbReference>
<evidence type="ECO:0000256" key="3">
    <source>
        <dbReference type="ARBA" id="ARBA00022490"/>
    </source>
</evidence>
<evidence type="ECO:0000313" key="10">
    <source>
        <dbReference type="EMBL" id="CAI7994317.1"/>
    </source>
</evidence>
<dbReference type="PANTHER" id="PTHR19849:SF0">
    <property type="entry name" value="PHOSPHOLIPASE A-2-ACTIVATING PROTEIN"/>
    <property type="match status" value="1"/>
</dbReference>
<dbReference type="PROSITE" id="PS51394">
    <property type="entry name" value="PFU"/>
    <property type="match status" value="1"/>
</dbReference>
<dbReference type="InterPro" id="IPR015943">
    <property type="entry name" value="WD40/YVTN_repeat-like_dom_sf"/>
</dbReference>
<evidence type="ECO:0000313" key="11">
    <source>
        <dbReference type="Proteomes" id="UP001174909"/>
    </source>
</evidence>
<evidence type="ECO:0000256" key="5">
    <source>
        <dbReference type="ARBA" id="ARBA00022737"/>
    </source>
</evidence>
<evidence type="ECO:0000256" key="6">
    <source>
        <dbReference type="PROSITE-ProRule" id="PRU00221"/>
    </source>
</evidence>
<dbReference type="PROSITE" id="PS50294">
    <property type="entry name" value="WD_REPEATS_REGION"/>
    <property type="match status" value="1"/>
</dbReference>
<evidence type="ECO:0000256" key="4">
    <source>
        <dbReference type="ARBA" id="ARBA00022574"/>
    </source>
</evidence>
<dbReference type="InterPro" id="IPR036322">
    <property type="entry name" value="WD40_repeat_dom_sf"/>
</dbReference>
<comment type="similarity">
    <text evidence="2">Belongs to the WD repeat PLAP family.</text>
</comment>
<evidence type="ECO:0000259" key="9">
    <source>
        <dbReference type="PROSITE" id="PS51396"/>
    </source>
</evidence>
<dbReference type="PRINTS" id="PR00320">
    <property type="entry name" value="GPROTEINBRPT"/>
</dbReference>
<dbReference type="EMBL" id="CASHTH010000211">
    <property type="protein sequence ID" value="CAI7994317.1"/>
    <property type="molecule type" value="Genomic_DNA"/>
</dbReference>
<dbReference type="Pfam" id="PF08324">
    <property type="entry name" value="PUL"/>
    <property type="match status" value="1"/>
</dbReference>
<dbReference type="GO" id="GO:0005634">
    <property type="term" value="C:nucleus"/>
    <property type="evidence" value="ECO:0007669"/>
    <property type="project" value="TreeGrafter"/>
</dbReference>
<feature type="domain" description="PFU" evidence="8">
    <location>
        <begin position="379"/>
        <end position="475"/>
    </location>
</feature>
<evidence type="ECO:0000259" key="8">
    <source>
        <dbReference type="PROSITE" id="PS51394"/>
    </source>
</evidence>
<dbReference type="Pfam" id="PF09070">
    <property type="entry name" value="PFU"/>
    <property type="match status" value="1"/>
</dbReference>
<proteinExistence type="inferred from homology"/>
<keyword evidence="4 6" id="KW-0853">WD repeat</keyword>
<keyword evidence="3" id="KW-0963">Cytoplasm</keyword>
<dbReference type="SUPFAM" id="SSF50978">
    <property type="entry name" value="WD40 repeat-like"/>
    <property type="match status" value="1"/>
</dbReference>
<dbReference type="GO" id="GO:0010992">
    <property type="term" value="P:ubiquitin recycling"/>
    <property type="evidence" value="ECO:0007669"/>
    <property type="project" value="TreeGrafter"/>
</dbReference>
<keyword evidence="5" id="KW-0677">Repeat</keyword>
<dbReference type="PROSITE" id="PS00678">
    <property type="entry name" value="WD_REPEATS_1"/>
    <property type="match status" value="1"/>
</dbReference>
<evidence type="ECO:0000256" key="1">
    <source>
        <dbReference type="ARBA" id="ARBA00004496"/>
    </source>
</evidence>
<reference evidence="10" key="1">
    <citation type="submission" date="2023-03" db="EMBL/GenBank/DDBJ databases">
        <authorList>
            <person name="Steffen K."/>
            <person name="Cardenas P."/>
        </authorList>
    </citation>
    <scope>NUCLEOTIDE SEQUENCE</scope>
</reference>
<dbReference type="InterPro" id="IPR038122">
    <property type="entry name" value="PFU_sf"/>
</dbReference>
<dbReference type="InterPro" id="IPR015155">
    <property type="entry name" value="PFU"/>
</dbReference>
<dbReference type="PROSITE" id="PS50082">
    <property type="entry name" value="WD_REPEATS_2"/>
    <property type="match status" value="4"/>
</dbReference>
<dbReference type="AlphaFoldDB" id="A0AA35QX62"/>
<feature type="repeat" description="WD" evidence="6">
    <location>
        <begin position="117"/>
        <end position="147"/>
    </location>
</feature>
<dbReference type="InterPro" id="IPR001680">
    <property type="entry name" value="WD40_rpt"/>
</dbReference>
<feature type="repeat" description="WD" evidence="6">
    <location>
        <begin position="200"/>
        <end position="240"/>
    </location>
</feature>